<evidence type="ECO:0000313" key="3">
    <source>
        <dbReference type="RefSeq" id="XP_031562195.1"/>
    </source>
</evidence>
<dbReference type="AlphaFoldDB" id="A0A6P8IBK0"/>
<proteinExistence type="predicted"/>
<keyword evidence="2" id="KW-1185">Reference proteome</keyword>
<dbReference type="KEGG" id="aten:116297995"/>
<feature type="compositionally biased region" description="Polar residues" evidence="1">
    <location>
        <begin position="113"/>
        <end position="123"/>
    </location>
</feature>
<reference evidence="3" key="1">
    <citation type="submission" date="2025-08" db="UniProtKB">
        <authorList>
            <consortium name="RefSeq"/>
        </authorList>
    </citation>
    <scope>IDENTIFICATION</scope>
    <source>
        <tissue evidence="3">Tentacle</tissue>
    </source>
</reference>
<dbReference type="PANTHER" id="PTHR33845:SF1">
    <property type="entry name" value="C2H2-TYPE DOMAIN-CONTAINING PROTEIN"/>
    <property type="match status" value="1"/>
</dbReference>
<accession>A0A6P8IBK0</accession>
<feature type="region of interest" description="Disordered" evidence="1">
    <location>
        <begin position="113"/>
        <end position="138"/>
    </location>
</feature>
<dbReference type="Proteomes" id="UP000515163">
    <property type="component" value="Unplaced"/>
</dbReference>
<dbReference type="RefSeq" id="XP_031562195.1">
    <property type="nucleotide sequence ID" value="XM_031706335.1"/>
</dbReference>
<gene>
    <name evidence="3" type="primary">LOC116297995</name>
</gene>
<dbReference type="InParanoid" id="A0A6P8IBK0"/>
<evidence type="ECO:0000256" key="1">
    <source>
        <dbReference type="SAM" id="MobiDB-lite"/>
    </source>
</evidence>
<dbReference type="PANTHER" id="PTHR33845">
    <property type="entry name" value="C2H2-TYPE DOMAIN-CONTAINING PROTEIN"/>
    <property type="match status" value="1"/>
</dbReference>
<sequence>MQITHRVYINEGNDVVTAKQLESAILSNGGVKGVRVVSLQSIANSQETTQKIPNISKLNKFEFLSGEKIKVWRAYGIGTGKVIRIEKPSTTEANHKWLSSSFSPGEFKYFTPQTTRKTQSETLTEPAEKNVEPEDMSTDHTSQALFSCPHDGCFRFFQKVGNLGRYLTSKKMY</sequence>
<protein>
    <submittedName>
        <fullName evidence="3">Uncharacterized protein LOC116297995</fullName>
    </submittedName>
</protein>
<dbReference type="GeneID" id="116297995"/>
<dbReference type="OrthoDB" id="5982703at2759"/>
<organism evidence="2 3">
    <name type="scientific">Actinia tenebrosa</name>
    <name type="common">Australian red waratah sea anemone</name>
    <dbReference type="NCBI Taxonomy" id="6105"/>
    <lineage>
        <taxon>Eukaryota</taxon>
        <taxon>Metazoa</taxon>
        <taxon>Cnidaria</taxon>
        <taxon>Anthozoa</taxon>
        <taxon>Hexacorallia</taxon>
        <taxon>Actiniaria</taxon>
        <taxon>Actiniidae</taxon>
        <taxon>Actinia</taxon>
    </lineage>
</organism>
<name>A0A6P8IBK0_ACTTE</name>
<evidence type="ECO:0000313" key="2">
    <source>
        <dbReference type="Proteomes" id="UP000515163"/>
    </source>
</evidence>